<dbReference type="InterPro" id="IPR000700">
    <property type="entry name" value="PAS-assoc_C"/>
</dbReference>
<dbReference type="InterPro" id="IPR013656">
    <property type="entry name" value="PAS_4"/>
</dbReference>
<comment type="subcellular location">
    <subcellularLocation>
        <location evidence="2">Membrane</location>
    </subcellularLocation>
</comment>
<dbReference type="CDD" id="cd00082">
    <property type="entry name" value="HisKA"/>
    <property type="match status" value="1"/>
</dbReference>
<dbReference type="Proteomes" id="UP000198744">
    <property type="component" value="Unassembled WGS sequence"/>
</dbReference>
<dbReference type="InterPro" id="IPR035965">
    <property type="entry name" value="PAS-like_dom_sf"/>
</dbReference>
<keyword evidence="12" id="KW-0175">Coiled coil</keyword>
<evidence type="ECO:0000256" key="11">
    <source>
        <dbReference type="ARBA" id="ARBA00023306"/>
    </source>
</evidence>
<dbReference type="InterPro" id="IPR000014">
    <property type="entry name" value="PAS"/>
</dbReference>
<dbReference type="InterPro" id="IPR003661">
    <property type="entry name" value="HisK_dim/P_dom"/>
</dbReference>
<evidence type="ECO:0000256" key="1">
    <source>
        <dbReference type="ARBA" id="ARBA00000085"/>
    </source>
</evidence>
<dbReference type="GO" id="GO:0000155">
    <property type="term" value="F:phosphorelay sensor kinase activity"/>
    <property type="evidence" value="ECO:0007669"/>
    <property type="project" value="InterPro"/>
</dbReference>
<keyword evidence="13" id="KW-0812">Transmembrane</keyword>
<feature type="transmembrane region" description="Helical" evidence="13">
    <location>
        <begin position="46"/>
        <end position="64"/>
    </location>
</feature>
<dbReference type="InterPro" id="IPR013655">
    <property type="entry name" value="PAS_fold_3"/>
</dbReference>
<feature type="domain" description="PAS" evidence="15">
    <location>
        <begin position="354"/>
        <end position="406"/>
    </location>
</feature>
<evidence type="ECO:0000256" key="4">
    <source>
        <dbReference type="ARBA" id="ARBA00022553"/>
    </source>
</evidence>
<keyword evidence="4" id="KW-0597">Phosphoprotein</keyword>
<dbReference type="SMART" id="SM00086">
    <property type="entry name" value="PAC"/>
    <property type="match status" value="2"/>
</dbReference>
<dbReference type="EMBL" id="FOBS01000007">
    <property type="protein sequence ID" value="SEM24218.1"/>
    <property type="molecule type" value="Genomic_DNA"/>
</dbReference>
<reference evidence="17 18" key="1">
    <citation type="submission" date="2016-10" db="EMBL/GenBank/DDBJ databases">
        <authorList>
            <person name="de Groot N.N."/>
        </authorList>
    </citation>
    <scope>NUCLEOTIDE SEQUENCE [LARGE SCALE GENOMIC DNA]</scope>
    <source>
        <strain evidence="17 18">DSM 8423</strain>
    </source>
</reference>
<dbReference type="RefSeq" id="WP_139198241.1">
    <property type="nucleotide sequence ID" value="NZ_FOBS01000007.1"/>
</dbReference>
<dbReference type="NCBIfam" id="TIGR00229">
    <property type="entry name" value="sensory_box"/>
    <property type="match status" value="3"/>
</dbReference>
<keyword evidence="11" id="KW-0131">Cell cycle</keyword>
<dbReference type="Pfam" id="PF00989">
    <property type="entry name" value="PAS"/>
    <property type="match status" value="1"/>
</dbReference>
<dbReference type="SMART" id="SM00091">
    <property type="entry name" value="PAS"/>
    <property type="match status" value="3"/>
</dbReference>
<accession>A0A1H7WT80</accession>
<dbReference type="PROSITE" id="PS50109">
    <property type="entry name" value="HIS_KIN"/>
    <property type="match status" value="1"/>
</dbReference>
<keyword evidence="9" id="KW-0902">Two-component regulatory system</keyword>
<dbReference type="OrthoDB" id="177675at2"/>
<name>A0A1H7WT80_9BACT</name>
<evidence type="ECO:0000256" key="9">
    <source>
        <dbReference type="ARBA" id="ARBA00023012"/>
    </source>
</evidence>
<feature type="domain" description="PAS" evidence="15">
    <location>
        <begin position="100"/>
        <end position="148"/>
    </location>
</feature>
<dbReference type="InterPro" id="IPR001610">
    <property type="entry name" value="PAC"/>
</dbReference>
<evidence type="ECO:0000256" key="6">
    <source>
        <dbReference type="ARBA" id="ARBA00022741"/>
    </source>
</evidence>
<dbReference type="GO" id="GO:0005524">
    <property type="term" value="F:ATP binding"/>
    <property type="evidence" value="ECO:0007669"/>
    <property type="project" value="UniProtKB-KW"/>
</dbReference>
<evidence type="ECO:0000313" key="17">
    <source>
        <dbReference type="EMBL" id="SEM24218.1"/>
    </source>
</evidence>
<keyword evidence="6" id="KW-0547">Nucleotide-binding</keyword>
<dbReference type="Pfam" id="PF08447">
    <property type="entry name" value="PAS_3"/>
    <property type="match status" value="1"/>
</dbReference>
<dbReference type="PROSITE" id="PS50112">
    <property type="entry name" value="PAS"/>
    <property type="match status" value="3"/>
</dbReference>
<dbReference type="SUPFAM" id="SSF55874">
    <property type="entry name" value="ATPase domain of HSP90 chaperone/DNA topoisomerase II/histidine kinase"/>
    <property type="match status" value="1"/>
</dbReference>
<dbReference type="Gene3D" id="1.10.287.130">
    <property type="match status" value="1"/>
</dbReference>
<keyword evidence="10 13" id="KW-0472">Membrane</keyword>
<dbReference type="Pfam" id="PF08448">
    <property type="entry name" value="PAS_4"/>
    <property type="match status" value="1"/>
</dbReference>
<evidence type="ECO:0000259" key="14">
    <source>
        <dbReference type="PROSITE" id="PS50109"/>
    </source>
</evidence>
<keyword evidence="13" id="KW-1133">Transmembrane helix</keyword>
<comment type="catalytic activity">
    <reaction evidence="1">
        <text>ATP + protein L-histidine = ADP + protein N-phospho-L-histidine.</text>
        <dbReference type="EC" id="2.7.13.3"/>
    </reaction>
</comment>
<dbReference type="Pfam" id="PF00512">
    <property type="entry name" value="HisKA"/>
    <property type="match status" value="1"/>
</dbReference>
<dbReference type="Pfam" id="PF02518">
    <property type="entry name" value="HATPase_c"/>
    <property type="match status" value="1"/>
</dbReference>
<evidence type="ECO:0000256" key="8">
    <source>
        <dbReference type="ARBA" id="ARBA00022840"/>
    </source>
</evidence>
<dbReference type="STRING" id="43775.SAMN04489760_107145"/>
<dbReference type="AlphaFoldDB" id="A0A1H7WT80"/>
<dbReference type="InterPro" id="IPR036890">
    <property type="entry name" value="HATPase_C_sf"/>
</dbReference>
<dbReference type="InterPro" id="IPR003594">
    <property type="entry name" value="HATPase_dom"/>
</dbReference>
<dbReference type="Gene3D" id="3.30.450.20">
    <property type="entry name" value="PAS domain"/>
    <property type="match status" value="3"/>
</dbReference>
<dbReference type="Gene3D" id="3.30.565.10">
    <property type="entry name" value="Histidine kinase-like ATPase, C-terminal domain"/>
    <property type="match status" value="1"/>
</dbReference>
<proteinExistence type="predicted"/>
<evidence type="ECO:0000256" key="7">
    <source>
        <dbReference type="ARBA" id="ARBA00022777"/>
    </source>
</evidence>
<feature type="domain" description="PAC" evidence="16">
    <location>
        <begin position="428"/>
        <end position="483"/>
    </location>
</feature>
<evidence type="ECO:0000256" key="5">
    <source>
        <dbReference type="ARBA" id="ARBA00022679"/>
    </source>
</evidence>
<dbReference type="PROSITE" id="PS50113">
    <property type="entry name" value="PAC"/>
    <property type="match status" value="2"/>
</dbReference>
<feature type="domain" description="PAS" evidence="15">
    <location>
        <begin position="213"/>
        <end position="257"/>
    </location>
</feature>
<dbReference type="PANTHER" id="PTHR43047:SF72">
    <property type="entry name" value="OSMOSENSING HISTIDINE PROTEIN KINASE SLN1"/>
    <property type="match status" value="1"/>
</dbReference>
<dbReference type="GO" id="GO:0005886">
    <property type="term" value="C:plasma membrane"/>
    <property type="evidence" value="ECO:0007669"/>
    <property type="project" value="TreeGrafter"/>
</dbReference>
<organism evidence="17 18">
    <name type="scientific">Syntrophus gentianae</name>
    <dbReference type="NCBI Taxonomy" id="43775"/>
    <lineage>
        <taxon>Bacteria</taxon>
        <taxon>Pseudomonadati</taxon>
        <taxon>Thermodesulfobacteriota</taxon>
        <taxon>Syntrophia</taxon>
        <taxon>Syntrophales</taxon>
        <taxon>Syntrophaceae</taxon>
        <taxon>Syntrophus</taxon>
    </lineage>
</organism>
<keyword evidence="7" id="KW-0418">Kinase</keyword>
<evidence type="ECO:0000256" key="10">
    <source>
        <dbReference type="ARBA" id="ARBA00023136"/>
    </source>
</evidence>
<dbReference type="PRINTS" id="PR00344">
    <property type="entry name" value="BCTRLSENSOR"/>
</dbReference>
<dbReference type="EC" id="2.7.13.3" evidence="3"/>
<keyword evidence="8" id="KW-0067">ATP-binding</keyword>
<evidence type="ECO:0000259" key="16">
    <source>
        <dbReference type="PROSITE" id="PS50113"/>
    </source>
</evidence>
<dbReference type="CDD" id="cd16922">
    <property type="entry name" value="HATPase_EvgS-ArcB-TorS-like"/>
    <property type="match status" value="1"/>
</dbReference>
<evidence type="ECO:0000256" key="12">
    <source>
        <dbReference type="SAM" id="Coils"/>
    </source>
</evidence>
<dbReference type="CDD" id="cd00130">
    <property type="entry name" value="PAS"/>
    <property type="match status" value="3"/>
</dbReference>
<feature type="domain" description="Histidine kinase" evidence="14">
    <location>
        <begin position="526"/>
        <end position="744"/>
    </location>
</feature>
<evidence type="ECO:0000313" key="18">
    <source>
        <dbReference type="Proteomes" id="UP000198744"/>
    </source>
</evidence>
<evidence type="ECO:0000256" key="13">
    <source>
        <dbReference type="SAM" id="Phobius"/>
    </source>
</evidence>
<feature type="domain" description="PAC" evidence="16">
    <location>
        <begin position="161"/>
        <end position="212"/>
    </location>
</feature>
<dbReference type="SUPFAM" id="SSF47384">
    <property type="entry name" value="Homodimeric domain of signal transducing histidine kinase"/>
    <property type="match status" value="1"/>
</dbReference>
<keyword evidence="18" id="KW-1185">Reference proteome</keyword>
<dbReference type="GO" id="GO:0006355">
    <property type="term" value="P:regulation of DNA-templated transcription"/>
    <property type="evidence" value="ECO:0007669"/>
    <property type="project" value="InterPro"/>
</dbReference>
<protein>
    <recommendedName>
        <fullName evidence="3">histidine kinase</fullName>
        <ecNumber evidence="3">2.7.13.3</ecNumber>
    </recommendedName>
</protein>
<dbReference type="InterPro" id="IPR004358">
    <property type="entry name" value="Sig_transdc_His_kin-like_C"/>
</dbReference>
<dbReference type="InterPro" id="IPR005467">
    <property type="entry name" value="His_kinase_dom"/>
</dbReference>
<evidence type="ECO:0000256" key="3">
    <source>
        <dbReference type="ARBA" id="ARBA00012438"/>
    </source>
</evidence>
<dbReference type="SMART" id="SM00387">
    <property type="entry name" value="HATPase_c"/>
    <property type="match status" value="1"/>
</dbReference>
<dbReference type="FunFam" id="1.10.287.130:FF:000038">
    <property type="entry name" value="Sensory transduction histidine kinase"/>
    <property type="match status" value="1"/>
</dbReference>
<dbReference type="InterPro" id="IPR036097">
    <property type="entry name" value="HisK_dim/P_sf"/>
</dbReference>
<dbReference type="FunFam" id="3.30.565.10:FF:000010">
    <property type="entry name" value="Sensor histidine kinase RcsC"/>
    <property type="match status" value="1"/>
</dbReference>
<sequence length="749" mass="84524">MKNDTSRMILRIILPYVLFAGLWIFLSDRLLAALHLDSALHLQWSIYKGWIFVFVTALLLLFLLRAERKIRAQAQAALSDSEERFRLIRDNLPGSYVYQFTSDRDGTPRFLYLSAGVERLHGLNAEDVLRNADLLRSQTDPEQMPALKAAEAASRRNMTDFTMEMHMRNADGQWRWIHVWSHPYKTSDGRVIWDGVATDITERKEAEAAILAALQRLTDIIEFLPDATFVIDQDKRVVAWNRACEVMTGVSKDKVLGLGDYAYAEPFFGERRPILIDLLDLPEPQLETIYKYVQRKGDKIYAESFIPSLNEGRGAHLWGVAAPLFDKAGFRCGAIEVIRDVTEQHLTGQALRESERKYRELVELANSIILRFNSDGIVTFMNEFGLRFFGYSAEEILGRQLIGSIVPLTDSNGRDLSHLMKQIYADPEAFEQNVNENLLRNGDRVLISWANKVVRNEQGEVAEILSIGTDVTELKRAEDRIRQLNKELQRYTEELEHRVAERTAELVVAKERAEAADRLKSAFLATMSHELRTPLNSIIGFTGIILQGLAGPLNPEQNKQLEMVRGSARHLLALINDVLDISKIEAGQLEVTCEPFDLRASIEKVADIVKPLAEKKELTLQLDLGSEVGTWVSDPRRIEQILINLLNNAIKFTDCGHIALAAKIEKDVLFLSVTDTGIGIKAEDLQNLFQPFRQIDTGLTRNYEGTGLGLAICRRLIELLGGRISIESQWGVGSTFTISLPVKKGGRTV</sequence>
<dbReference type="GO" id="GO:0009927">
    <property type="term" value="F:histidine phosphotransfer kinase activity"/>
    <property type="evidence" value="ECO:0007669"/>
    <property type="project" value="TreeGrafter"/>
</dbReference>
<dbReference type="SUPFAM" id="SSF55785">
    <property type="entry name" value="PYP-like sensor domain (PAS domain)"/>
    <property type="match status" value="3"/>
</dbReference>
<feature type="coiled-coil region" evidence="12">
    <location>
        <begin position="467"/>
        <end position="501"/>
    </location>
</feature>
<keyword evidence="5" id="KW-0808">Transferase</keyword>
<feature type="transmembrane region" description="Helical" evidence="13">
    <location>
        <begin position="9"/>
        <end position="26"/>
    </location>
</feature>
<dbReference type="InterPro" id="IPR013767">
    <property type="entry name" value="PAS_fold"/>
</dbReference>
<gene>
    <name evidence="17" type="ORF">SAMN04489760_107145</name>
</gene>
<dbReference type="PANTHER" id="PTHR43047">
    <property type="entry name" value="TWO-COMPONENT HISTIDINE PROTEIN KINASE"/>
    <property type="match status" value="1"/>
</dbReference>
<evidence type="ECO:0000259" key="15">
    <source>
        <dbReference type="PROSITE" id="PS50112"/>
    </source>
</evidence>
<evidence type="ECO:0000256" key="2">
    <source>
        <dbReference type="ARBA" id="ARBA00004370"/>
    </source>
</evidence>
<dbReference type="SMART" id="SM00388">
    <property type="entry name" value="HisKA"/>
    <property type="match status" value="1"/>
</dbReference>